<dbReference type="PANTHER" id="PTHR22899">
    <property type="entry name" value="CYCLIN-RELATED F-BOX FAMILY"/>
    <property type="match status" value="1"/>
</dbReference>
<sequence>MPINILSLPVKDLQYALDCMDLDDLLAFSLCSKRAKNLVKSSKVEVEKIYAEVDENRINLKISTSQLQKWIWYGKRIKFVLCEDFSIKFKRVDGFQKWENTEFTFNHLIAHFLSLSNTSMIRKLKIKNGNSIAYLDTVKQLIPKCQFLKISEECSREFTKIAFLKLSSIGEIVEIDNNPLDNENYISKLLSLNLKSVIFNDFVNPFKLTLDDLLGLNIARLTIASINITERELNRFLKLWMKSSHGFYRPEHISLLIRNGINRAEVLRGIKYQIVDNKHLLKRADGKELLIDIGLRYVIFKFRQ</sequence>
<accession>A0A2G5TSQ3</accession>
<gene>
    <name evidence="2" type="primary">Cnig_chr_V.g21580</name>
    <name evidence="2" type="ORF">B9Z55_021580</name>
</gene>
<protein>
    <recommendedName>
        <fullName evidence="1">F-box domain-containing protein</fullName>
    </recommendedName>
</protein>
<dbReference type="AlphaFoldDB" id="A0A2G5TSQ3"/>
<dbReference type="Proteomes" id="UP000230233">
    <property type="component" value="Chromosome V"/>
</dbReference>
<dbReference type="InterPro" id="IPR012885">
    <property type="entry name" value="F-box_Sdz-33"/>
</dbReference>
<dbReference type="InterPro" id="IPR001810">
    <property type="entry name" value="F-box_dom"/>
</dbReference>
<evidence type="ECO:0000259" key="1">
    <source>
        <dbReference type="PROSITE" id="PS50181"/>
    </source>
</evidence>
<dbReference type="EMBL" id="PDUG01000005">
    <property type="protein sequence ID" value="PIC30283.1"/>
    <property type="molecule type" value="Genomic_DNA"/>
</dbReference>
<evidence type="ECO:0000313" key="3">
    <source>
        <dbReference type="Proteomes" id="UP000230233"/>
    </source>
</evidence>
<dbReference type="Pfam" id="PF07735">
    <property type="entry name" value="FBA_2"/>
    <property type="match status" value="1"/>
</dbReference>
<dbReference type="PANTHER" id="PTHR22899:SF0">
    <property type="entry name" value="F-BOX ASSOCIATED DOMAIN-CONTAINING PROTEIN-RELATED"/>
    <property type="match status" value="1"/>
</dbReference>
<dbReference type="InterPro" id="IPR053222">
    <property type="entry name" value="Zygotic_Embryogenesis-Asso"/>
</dbReference>
<evidence type="ECO:0000313" key="2">
    <source>
        <dbReference type="EMBL" id="PIC30283.1"/>
    </source>
</evidence>
<keyword evidence="3" id="KW-1185">Reference proteome</keyword>
<name>A0A2G5TSQ3_9PELO</name>
<comment type="caution">
    <text evidence="2">The sequence shown here is derived from an EMBL/GenBank/DDBJ whole genome shotgun (WGS) entry which is preliminary data.</text>
</comment>
<proteinExistence type="predicted"/>
<feature type="domain" description="F-box" evidence="1">
    <location>
        <begin position="2"/>
        <end position="53"/>
    </location>
</feature>
<dbReference type="PROSITE" id="PS50181">
    <property type="entry name" value="FBOX"/>
    <property type="match status" value="1"/>
</dbReference>
<dbReference type="Pfam" id="PF00646">
    <property type="entry name" value="F-box"/>
    <property type="match status" value="1"/>
</dbReference>
<reference evidence="3" key="1">
    <citation type="submission" date="2017-10" db="EMBL/GenBank/DDBJ databases">
        <title>Rapid genome shrinkage in a self-fertile nematode reveals novel sperm competition proteins.</title>
        <authorList>
            <person name="Yin D."/>
            <person name="Schwarz E.M."/>
            <person name="Thomas C.G."/>
            <person name="Felde R.L."/>
            <person name="Korf I.F."/>
            <person name="Cutter A.D."/>
            <person name="Schartner C.M."/>
            <person name="Ralston E.J."/>
            <person name="Meyer B.J."/>
            <person name="Haag E.S."/>
        </authorList>
    </citation>
    <scope>NUCLEOTIDE SEQUENCE [LARGE SCALE GENOMIC DNA]</scope>
    <source>
        <strain evidence="3">JU1422</strain>
    </source>
</reference>
<organism evidence="2 3">
    <name type="scientific">Caenorhabditis nigoni</name>
    <dbReference type="NCBI Taxonomy" id="1611254"/>
    <lineage>
        <taxon>Eukaryota</taxon>
        <taxon>Metazoa</taxon>
        <taxon>Ecdysozoa</taxon>
        <taxon>Nematoda</taxon>
        <taxon>Chromadorea</taxon>
        <taxon>Rhabditida</taxon>
        <taxon>Rhabditina</taxon>
        <taxon>Rhabditomorpha</taxon>
        <taxon>Rhabditoidea</taxon>
        <taxon>Rhabditidae</taxon>
        <taxon>Peloderinae</taxon>
        <taxon>Caenorhabditis</taxon>
    </lineage>
</organism>